<name>A0A7W8GFB6_9DEIO</name>
<dbReference type="Proteomes" id="UP000525389">
    <property type="component" value="Unassembled WGS sequence"/>
</dbReference>
<organism evidence="1 2">
    <name type="scientific">Deinococcus budaensis</name>
    <dbReference type="NCBI Taxonomy" id="1665626"/>
    <lineage>
        <taxon>Bacteria</taxon>
        <taxon>Thermotogati</taxon>
        <taxon>Deinococcota</taxon>
        <taxon>Deinococci</taxon>
        <taxon>Deinococcales</taxon>
        <taxon>Deinococcaceae</taxon>
        <taxon>Deinococcus</taxon>
    </lineage>
</organism>
<reference evidence="1 2" key="1">
    <citation type="submission" date="2020-08" db="EMBL/GenBank/DDBJ databases">
        <title>Genomic Encyclopedia of Type Strains, Phase IV (KMG-IV): sequencing the most valuable type-strain genomes for metagenomic binning, comparative biology and taxonomic classification.</title>
        <authorList>
            <person name="Goeker M."/>
        </authorList>
    </citation>
    <scope>NUCLEOTIDE SEQUENCE [LARGE SCALE GENOMIC DNA]</scope>
    <source>
        <strain evidence="1 2">DSM 101791</strain>
    </source>
</reference>
<dbReference type="EMBL" id="JACHFN010000006">
    <property type="protein sequence ID" value="MBB5234596.1"/>
    <property type="molecule type" value="Genomic_DNA"/>
</dbReference>
<dbReference type="AlphaFoldDB" id="A0A7W8GFB6"/>
<evidence type="ECO:0000313" key="1">
    <source>
        <dbReference type="EMBL" id="MBB5234596.1"/>
    </source>
</evidence>
<sequence length="63" mass="7169">MDINQARFLFEVQRVGDRVAAECRYIPGRPRSTPRPAGSVRHALALWLHHLATRLDVPEPQPV</sequence>
<evidence type="ECO:0000313" key="2">
    <source>
        <dbReference type="Proteomes" id="UP000525389"/>
    </source>
</evidence>
<proteinExistence type="predicted"/>
<comment type="caution">
    <text evidence="1">The sequence shown here is derived from an EMBL/GenBank/DDBJ whole genome shotgun (WGS) entry which is preliminary data.</text>
</comment>
<gene>
    <name evidence="1" type="ORF">HNQ09_002034</name>
</gene>
<dbReference type="RefSeq" id="WP_184028606.1">
    <property type="nucleotide sequence ID" value="NZ_JACHFN010000006.1"/>
</dbReference>
<keyword evidence="2" id="KW-1185">Reference proteome</keyword>
<accession>A0A7W8GFB6</accession>
<protein>
    <submittedName>
        <fullName evidence="1">Uncharacterized protein</fullName>
    </submittedName>
</protein>